<organism evidence="1 2">
    <name type="scientific">Hibiscus sabdariffa</name>
    <name type="common">roselle</name>
    <dbReference type="NCBI Taxonomy" id="183260"/>
    <lineage>
        <taxon>Eukaryota</taxon>
        <taxon>Viridiplantae</taxon>
        <taxon>Streptophyta</taxon>
        <taxon>Embryophyta</taxon>
        <taxon>Tracheophyta</taxon>
        <taxon>Spermatophyta</taxon>
        <taxon>Magnoliopsida</taxon>
        <taxon>eudicotyledons</taxon>
        <taxon>Gunneridae</taxon>
        <taxon>Pentapetalae</taxon>
        <taxon>rosids</taxon>
        <taxon>malvids</taxon>
        <taxon>Malvales</taxon>
        <taxon>Malvaceae</taxon>
        <taxon>Malvoideae</taxon>
        <taxon>Hibiscus</taxon>
    </lineage>
</organism>
<name>A0ABR2DHL1_9ROSI</name>
<keyword evidence="2" id="KW-1185">Reference proteome</keyword>
<reference evidence="1 2" key="1">
    <citation type="journal article" date="2024" name="G3 (Bethesda)">
        <title>Genome assembly of Hibiscus sabdariffa L. provides insights into metabolisms of medicinal natural products.</title>
        <authorList>
            <person name="Kim T."/>
        </authorList>
    </citation>
    <scope>NUCLEOTIDE SEQUENCE [LARGE SCALE GENOMIC DNA]</scope>
    <source>
        <strain evidence="1">TK-2024</strain>
        <tissue evidence="1">Old leaves</tissue>
    </source>
</reference>
<evidence type="ECO:0000313" key="1">
    <source>
        <dbReference type="EMBL" id="KAK8538895.1"/>
    </source>
</evidence>
<gene>
    <name evidence="1" type="ORF">V6N12_034602</name>
</gene>
<dbReference type="EMBL" id="JBBPBM010000027">
    <property type="protein sequence ID" value="KAK8538895.1"/>
    <property type="molecule type" value="Genomic_DNA"/>
</dbReference>
<evidence type="ECO:0000313" key="2">
    <source>
        <dbReference type="Proteomes" id="UP001472677"/>
    </source>
</evidence>
<proteinExistence type="predicted"/>
<protein>
    <submittedName>
        <fullName evidence="1">Uncharacterized protein</fullName>
    </submittedName>
</protein>
<sequence length="118" mass="13616">MGDSSVESEKFLIKSKQKPHPVTGRIYMVRKQINIIWVGCNTKRNRTAKIQVKSKCLELEQEENQEPIIPLEFGKSYVVNKNLNLYRIVSYRSGPSFSSRALLTMPLLVLAIYRNRTS</sequence>
<dbReference type="Proteomes" id="UP001472677">
    <property type="component" value="Unassembled WGS sequence"/>
</dbReference>
<accession>A0ABR2DHL1</accession>
<comment type="caution">
    <text evidence="1">The sequence shown here is derived from an EMBL/GenBank/DDBJ whole genome shotgun (WGS) entry which is preliminary data.</text>
</comment>